<evidence type="ECO:0000313" key="5">
    <source>
        <dbReference type="Proteomes" id="UP000253727"/>
    </source>
</evidence>
<feature type="signal peptide" evidence="3">
    <location>
        <begin position="1"/>
        <end position="18"/>
    </location>
</feature>
<evidence type="ECO:0000256" key="1">
    <source>
        <dbReference type="ARBA" id="ARBA00006135"/>
    </source>
</evidence>
<evidence type="ECO:0000256" key="3">
    <source>
        <dbReference type="SAM" id="SignalP"/>
    </source>
</evidence>
<gene>
    <name evidence="4" type="ORF">HME9302_02640</name>
</gene>
<dbReference type="AlphaFoldDB" id="A0A369QGK3"/>
<dbReference type="Proteomes" id="UP000253727">
    <property type="component" value="Unassembled WGS sequence"/>
</dbReference>
<accession>A0A369QGK3</accession>
<sequence>MKQLLPLLLLASCAPPVASGQLALADTIRYQQRPSELNAQQWGYSVKGDREVRPAAIGDDGFKTQIQYAPGQALPAVFAIGPAGEEEVVNGYMRGDFFVIDRVYNELVFRIDRKRAVARRSATANDTQ</sequence>
<comment type="similarity">
    <text evidence="1">Belongs to the TrbG/VirB9 family.</text>
</comment>
<name>A0A369QGK3_9SPHN</name>
<dbReference type="Pfam" id="PF03524">
    <property type="entry name" value="CagX"/>
    <property type="match status" value="1"/>
</dbReference>
<reference evidence="4 5" key="1">
    <citation type="submission" date="2018-04" db="EMBL/GenBank/DDBJ databases">
        <title>Altererythrobacter sp. HME9302 genome sequencing and assembly.</title>
        <authorList>
            <person name="Kang H."/>
            <person name="Kim H."/>
            <person name="Joh K."/>
        </authorList>
    </citation>
    <scope>NUCLEOTIDE SEQUENCE [LARGE SCALE GENOMIC DNA]</scope>
    <source>
        <strain evidence="4 5">HME9302</strain>
    </source>
</reference>
<keyword evidence="5" id="KW-1185">Reference proteome</keyword>
<dbReference type="InterPro" id="IPR010258">
    <property type="entry name" value="Conjugal_tfr_TrbG/VirB9/CagX"/>
</dbReference>
<feature type="chain" id="PRO_5016729665" evidence="3">
    <location>
        <begin position="19"/>
        <end position="128"/>
    </location>
</feature>
<evidence type="ECO:0000256" key="2">
    <source>
        <dbReference type="ARBA" id="ARBA00022729"/>
    </source>
</evidence>
<evidence type="ECO:0000313" key="4">
    <source>
        <dbReference type="EMBL" id="RDC61418.1"/>
    </source>
</evidence>
<dbReference type="RefSeq" id="WP_230080014.1">
    <property type="nucleotide sequence ID" value="NZ_QBKA01000002.1"/>
</dbReference>
<dbReference type="InterPro" id="IPR038161">
    <property type="entry name" value="VirB9/CagX/TrbG_C_sf"/>
</dbReference>
<dbReference type="InterPro" id="IPR033645">
    <property type="entry name" value="VirB9/CagX/TrbG_C"/>
</dbReference>
<dbReference type="EMBL" id="QBKA01000002">
    <property type="protein sequence ID" value="RDC61418.1"/>
    <property type="molecule type" value="Genomic_DNA"/>
</dbReference>
<proteinExistence type="inferred from homology"/>
<organism evidence="4 5">
    <name type="scientific">Alteripontixanthobacter maritimus</name>
    <dbReference type="NCBI Taxonomy" id="2161824"/>
    <lineage>
        <taxon>Bacteria</taxon>
        <taxon>Pseudomonadati</taxon>
        <taxon>Pseudomonadota</taxon>
        <taxon>Alphaproteobacteria</taxon>
        <taxon>Sphingomonadales</taxon>
        <taxon>Erythrobacteraceae</taxon>
        <taxon>Alteripontixanthobacter</taxon>
    </lineage>
</organism>
<dbReference type="Gene3D" id="2.60.40.2500">
    <property type="match status" value="1"/>
</dbReference>
<protein>
    <submittedName>
        <fullName evidence="4">Uncharacterized protein</fullName>
    </submittedName>
</protein>
<keyword evidence="2 3" id="KW-0732">Signal</keyword>
<comment type="caution">
    <text evidence="4">The sequence shown here is derived from an EMBL/GenBank/DDBJ whole genome shotgun (WGS) entry which is preliminary data.</text>
</comment>
<dbReference type="CDD" id="cd06911">
    <property type="entry name" value="VirB9_CagX_TrbG"/>
    <property type="match status" value="1"/>
</dbReference>